<keyword evidence="3" id="KW-0460">Magnesium</keyword>
<dbReference type="InterPro" id="IPR040442">
    <property type="entry name" value="Pyrv_kinase-like_dom_sf"/>
</dbReference>
<dbReference type="EMBL" id="PKUQ01000010">
    <property type="protein sequence ID" value="PLW78205.1"/>
    <property type="molecule type" value="Genomic_DNA"/>
</dbReference>
<comment type="caution">
    <text evidence="5">The sequence shown here is derived from an EMBL/GenBank/DDBJ whole genome shotgun (WGS) entry which is preliminary data.</text>
</comment>
<dbReference type="RefSeq" id="WP_101532917.1">
    <property type="nucleotide sequence ID" value="NZ_PKUQ01000010.1"/>
</dbReference>
<dbReference type="SUPFAM" id="SSF51621">
    <property type="entry name" value="Phosphoenolpyruvate/pyruvate domain"/>
    <property type="match status" value="1"/>
</dbReference>
<keyword evidence="2" id="KW-0479">Metal-binding</keyword>
<dbReference type="Gene3D" id="3.20.20.60">
    <property type="entry name" value="Phosphoenolpyruvate-binding domains"/>
    <property type="match status" value="2"/>
</dbReference>
<gene>
    <name evidence="5" type="ORF">C0081_05740</name>
</gene>
<dbReference type="GO" id="GO:0006107">
    <property type="term" value="P:oxaloacetate metabolic process"/>
    <property type="evidence" value="ECO:0007669"/>
    <property type="project" value="TreeGrafter"/>
</dbReference>
<sequence>MLKLMLITNDPDFAKFAEGVGVNRIFVDLEINGKLARQQHLDTFITSHKMDDVAKVKRALSKAELLVRLNPLYDGTEREIDQAIEAGADFLMLPMFTSATQLQQFSTMVRGRAGIVPLIETAAAFEDLDRIAQVPGVTELFVGLNDLHLDMGMDFMFEPLIDGKIQHFAECSKQYDKPFGFGGVARMGEGLVSGRAVVSEHVRLGSELVILSRTFYRKEDDGQHDLEAFAEAIAQLREAERILMQRSSEQVRDDQEELRKSVNIVVEKKRALAQ</sequence>
<dbReference type="OrthoDB" id="278846at2"/>
<evidence type="ECO:0000313" key="5">
    <source>
        <dbReference type="EMBL" id="PLW78205.1"/>
    </source>
</evidence>
<dbReference type="InterPro" id="IPR015813">
    <property type="entry name" value="Pyrv/PenolPyrv_kinase-like_dom"/>
</dbReference>
<accession>A0A2N5XUT7</accession>
<dbReference type="Proteomes" id="UP000234881">
    <property type="component" value="Unassembled WGS sequence"/>
</dbReference>
<evidence type="ECO:0000256" key="1">
    <source>
        <dbReference type="ARBA" id="ARBA00001946"/>
    </source>
</evidence>
<evidence type="ECO:0000313" key="6">
    <source>
        <dbReference type="Proteomes" id="UP000234881"/>
    </source>
</evidence>
<dbReference type="GO" id="GO:0003824">
    <property type="term" value="F:catalytic activity"/>
    <property type="evidence" value="ECO:0007669"/>
    <property type="project" value="InterPro"/>
</dbReference>
<comment type="cofactor">
    <cofactor evidence="1">
        <name>Mg(2+)</name>
        <dbReference type="ChEBI" id="CHEBI:18420"/>
    </cofactor>
</comment>
<evidence type="ECO:0000256" key="2">
    <source>
        <dbReference type="ARBA" id="ARBA00022723"/>
    </source>
</evidence>
<dbReference type="Pfam" id="PF03328">
    <property type="entry name" value="HpcH_HpaI"/>
    <property type="match status" value="1"/>
</dbReference>
<dbReference type="GO" id="GO:0000287">
    <property type="term" value="F:magnesium ion binding"/>
    <property type="evidence" value="ECO:0007669"/>
    <property type="project" value="TreeGrafter"/>
</dbReference>
<evidence type="ECO:0000256" key="3">
    <source>
        <dbReference type="ARBA" id="ARBA00022842"/>
    </source>
</evidence>
<proteinExistence type="predicted"/>
<name>A0A2N5XUT7_9HYPH</name>
<dbReference type="PANTHER" id="PTHR32308">
    <property type="entry name" value="LYASE BETA SUBUNIT, PUTATIVE (AFU_ORTHOLOGUE AFUA_4G13030)-RELATED"/>
    <property type="match status" value="1"/>
</dbReference>
<dbReference type="InterPro" id="IPR005000">
    <property type="entry name" value="Aldolase/citrate-lyase_domain"/>
</dbReference>
<dbReference type="PANTHER" id="PTHR32308:SF0">
    <property type="entry name" value="HPCH_HPAI ALDOLASE_CITRATE LYASE DOMAIN-CONTAINING PROTEIN"/>
    <property type="match status" value="1"/>
</dbReference>
<feature type="domain" description="HpcH/HpaI aldolase/citrate lyase" evidence="4">
    <location>
        <begin position="55"/>
        <end position="153"/>
    </location>
</feature>
<keyword evidence="6" id="KW-1185">Reference proteome</keyword>
<organism evidence="5 6">
    <name type="scientific">Cohaesibacter celericrescens</name>
    <dbReference type="NCBI Taxonomy" id="2067669"/>
    <lineage>
        <taxon>Bacteria</taxon>
        <taxon>Pseudomonadati</taxon>
        <taxon>Pseudomonadota</taxon>
        <taxon>Alphaproteobacteria</taxon>
        <taxon>Hyphomicrobiales</taxon>
        <taxon>Cohaesibacteraceae</taxon>
    </lineage>
</organism>
<reference evidence="5 6" key="1">
    <citation type="submission" date="2018-01" db="EMBL/GenBank/DDBJ databases">
        <title>The draft genome sequence of Cohaesibacter sp. H1304.</title>
        <authorList>
            <person name="Wang N.-N."/>
            <person name="Du Z.-J."/>
        </authorList>
    </citation>
    <scope>NUCLEOTIDE SEQUENCE [LARGE SCALE GENOMIC DNA]</scope>
    <source>
        <strain evidence="5 6">H1304</strain>
    </source>
</reference>
<evidence type="ECO:0000259" key="4">
    <source>
        <dbReference type="Pfam" id="PF03328"/>
    </source>
</evidence>
<dbReference type="AlphaFoldDB" id="A0A2N5XUT7"/>
<protein>
    <submittedName>
        <fullName evidence="5">Aldolase</fullName>
    </submittedName>
</protein>